<keyword evidence="3" id="KW-1185">Reference proteome</keyword>
<feature type="region of interest" description="Disordered" evidence="1">
    <location>
        <begin position="60"/>
        <end position="99"/>
    </location>
</feature>
<proteinExistence type="predicted"/>
<name>A0AAV7RR70_PLEWA</name>
<organism evidence="2 3">
    <name type="scientific">Pleurodeles waltl</name>
    <name type="common">Iberian ribbed newt</name>
    <dbReference type="NCBI Taxonomy" id="8319"/>
    <lineage>
        <taxon>Eukaryota</taxon>
        <taxon>Metazoa</taxon>
        <taxon>Chordata</taxon>
        <taxon>Craniata</taxon>
        <taxon>Vertebrata</taxon>
        <taxon>Euteleostomi</taxon>
        <taxon>Amphibia</taxon>
        <taxon>Batrachia</taxon>
        <taxon>Caudata</taxon>
        <taxon>Salamandroidea</taxon>
        <taxon>Salamandridae</taxon>
        <taxon>Pleurodelinae</taxon>
        <taxon>Pleurodeles</taxon>
    </lineage>
</organism>
<dbReference type="EMBL" id="JANPWB010000009">
    <property type="protein sequence ID" value="KAJ1155316.1"/>
    <property type="molecule type" value="Genomic_DNA"/>
</dbReference>
<accession>A0AAV7RR70</accession>
<reference evidence="2" key="1">
    <citation type="journal article" date="2022" name="bioRxiv">
        <title>Sequencing and chromosome-scale assembly of the giantPleurodeles waltlgenome.</title>
        <authorList>
            <person name="Brown T."/>
            <person name="Elewa A."/>
            <person name="Iarovenko S."/>
            <person name="Subramanian E."/>
            <person name="Araus A.J."/>
            <person name="Petzold A."/>
            <person name="Susuki M."/>
            <person name="Suzuki K.-i.T."/>
            <person name="Hayashi T."/>
            <person name="Toyoda A."/>
            <person name="Oliveira C."/>
            <person name="Osipova E."/>
            <person name="Leigh N.D."/>
            <person name="Simon A."/>
            <person name="Yun M.H."/>
        </authorList>
    </citation>
    <scope>NUCLEOTIDE SEQUENCE</scope>
    <source>
        <strain evidence="2">20211129_DDA</strain>
        <tissue evidence="2">Liver</tissue>
    </source>
</reference>
<gene>
    <name evidence="2" type="ORF">NDU88_008047</name>
</gene>
<feature type="region of interest" description="Disordered" evidence="1">
    <location>
        <begin position="1"/>
        <end position="32"/>
    </location>
</feature>
<comment type="caution">
    <text evidence="2">The sequence shown here is derived from an EMBL/GenBank/DDBJ whole genome shotgun (WGS) entry which is preliminary data.</text>
</comment>
<evidence type="ECO:0000256" key="1">
    <source>
        <dbReference type="SAM" id="MobiDB-lite"/>
    </source>
</evidence>
<protein>
    <submittedName>
        <fullName evidence="2">Uncharacterized protein</fullName>
    </submittedName>
</protein>
<evidence type="ECO:0000313" key="3">
    <source>
        <dbReference type="Proteomes" id="UP001066276"/>
    </source>
</evidence>
<dbReference type="Proteomes" id="UP001066276">
    <property type="component" value="Chromosome 5"/>
</dbReference>
<evidence type="ECO:0000313" key="2">
    <source>
        <dbReference type="EMBL" id="KAJ1155316.1"/>
    </source>
</evidence>
<sequence>MWKNSKFGKIGSKKRGLKSIQKGKGLGRGLADQQDGYHTVRLGSAGDSILPLLLVSSRPTPVSHWERRREDPGGSGWRQSDAQMAEIVPAGRPGVSGRA</sequence>
<dbReference type="AlphaFoldDB" id="A0AAV7RR70"/>